<dbReference type="EMBL" id="CP011797">
    <property type="protein sequence ID" value="ATX75425.1"/>
    <property type="molecule type" value="Genomic_DNA"/>
</dbReference>
<dbReference type="KEGG" id="rfo:REIFOR_00248"/>
<organism evidence="2 3">
    <name type="scientific">Reinekea forsetii</name>
    <dbReference type="NCBI Taxonomy" id="1336806"/>
    <lineage>
        <taxon>Bacteria</taxon>
        <taxon>Pseudomonadati</taxon>
        <taxon>Pseudomonadota</taxon>
        <taxon>Gammaproteobacteria</taxon>
        <taxon>Oceanospirillales</taxon>
        <taxon>Saccharospirillaceae</taxon>
        <taxon>Reinekea</taxon>
    </lineage>
</organism>
<proteinExistence type="predicted"/>
<accession>A0A2K8KKB3</accession>
<keyword evidence="2" id="KW-0808">Transferase</keyword>
<dbReference type="AlphaFoldDB" id="A0A2K8KKB3"/>
<keyword evidence="3" id="KW-1185">Reference proteome</keyword>
<evidence type="ECO:0000313" key="3">
    <source>
        <dbReference type="Proteomes" id="UP000229757"/>
    </source>
</evidence>
<dbReference type="Pfam" id="PF13480">
    <property type="entry name" value="Acetyltransf_6"/>
    <property type="match status" value="1"/>
</dbReference>
<sequence>MTTFFHPEQAHTTLFQSPAWHQAWHHSWRPILEQDPQLNAISVAGAYQTWASLKGIIPVCSLVPFGCQGPRLGSMRSEYWHQVAAIDSRPPSIEGWLQRALPYIKHQLLLPDVIFDSASHEAIRRFAAAHKLTLLERNESCAYAVDCQSHSFTTYLAQLGSSSRLKLFNRRKRLAQVGHVRVVNRWPDITGFIEQINGFHQSRWGRPCFTAPNRIFIEQLLTQLVADGHRVDLSTLIVDEQVVSVLLDLTVNKRTYNLQGGFLESRFNGISLGTLHFGYQIEKAFLDPDVLAYDFMAGDGKNSNYKEKLATLKTQLVDLALVKSRWLAACYRLNAQKNRLLD</sequence>
<evidence type="ECO:0000313" key="2">
    <source>
        <dbReference type="EMBL" id="ATX75425.1"/>
    </source>
</evidence>
<protein>
    <submittedName>
        <fullName evidence="2">N-acetyltransferase, GNAT family</fullName>
    </submittedName>
</protein>
<name>A0A2K8KKB3_9GAMM</name>
<dbReference type="InterPro" id="IPR016181">
    <property type="entry name" value="Acyl_CoA_acyltransferase"/>
</dbReference>
<dbReference type="GO" id="GO:0016740">
    <property type="term" value="F:transferase activity"/>
    <property type="evidence" value="ECO:0007669"/>
    <property type="project" value="UniProtKB-KW"/>
</dbReference>
<feature type="domain" description="BioF2-like acetyltransferase" evidence="1">
    <location>
        <begin position="163"/>
        <end position="306"/>
    </location>
</feature>
<dbReference type="Proteomes" id="UP000229757">
    <property type="component" value="Chromosome"/>
</dbReference>
<evidence type="ECO:0000259" key="1">
    <source>
        <dbReference type="Pfam" id="PF13480"/>
    </source>
</evidence>
<dbReference type="OrthoDB" id="9808976at2"/>
<gene>
    <name evidence="2" type="ORF">REIFOR_00248</name>
</gene>
<reference evidence="2 3" key="1">
    <citation type="journal article" date="2017" name="Environ. Microbiol.">
        <title>Genomic and physiological analyses of 'Reinekea forsetii' reveal a versatile opportunistic lifestyle during spring algae blooms.</title>
        <authorList>
            <person name="Avci B."/>
            <person name="Hahnke R.L."/>
            <person name="Chafee M."/>
            <person name="Fischer T."/>
            <person name="Gruber-Vodicka H."/>
            <person name="Tegetmeyer H.E."/>
            <person name="Harder J."/>
            <person name="Fuchs B.M."/>
            <person name="Amann R.I."/>
            <person name="Teeling H."/>
        </authorList>
    </citation>
    <scope>NUCLEOTIDE SEQUENCE [LARGE SCALE GENOMIC DNA]</scope>
    <source>
        <strain evidence="2 3">Hel1_31_D35</strain>
    </source>
</reference>
<dbReference type="RefSeq" id="WP_100255830.1">
    <property type="nucleotide sequence ID" value="NZ_CP011797.1"/>
</dbReference>
<dbReference type="SUPFAM" id="SSF55729">
    <property type="entry name" value="Acyl-CoA N-acyltransferases (Nat)"/>
    <property type="match status" value="1"/>
</dbReference>
<dbReference type="InterPro" id="IPR038740">
    <property type="entry name" value="BioF2-like_GNAT_dom"/>
</dbReference>